<name>A0A6A7YEG6_9PSED</name>
<evidence type="ECO:0000313" key="5">
    <source>
        <dbReference type="EMBL" id="MQT92108.1"/>
    </source>
</evidence>
<dbReference type="EMBL" id="WIWJ01000061">
    <property type="protein sequence ID" value="MQT49625.1"/>
    <property type="molecule type" value="Genomic_DNA"/>
</dbReference>
<evidence type="ECO:0000313" key="12">
    <source>
        <dbReference type="Proteomes" id="UP000489190"/>
    </source>
</evidence>
<evidence type="ECO:0000313" key="4">
    <source>
        <dbReference type="EMBL" id="MQT72916.1"/>
    </source>
</evidence>
<dbReference type="EMBL" id="WIWF01000003">
    <property type="protein sequence ID" value="MQT72916.1"/>
    <property type="molecule type" value="Genomic_DNA"/>
</dbReference>
<feature type="compositionally biased region" description="Low complexity" evidence="1">
    <location>
        <begin position="79"/>
        <end position="90"/>
    </location>
</feature>
<evidence type="ECO:0000313" key="10">
    <source>
        <dbReference type="Proteomes" id="UP000466863"/>
    </source>
</evidence>
<evidence type="ECO:0000256" key="2">
    <source>
        <dbReference type="SAM" id="SignalP"/>
    </source>
</evidence>
<dbReference type="EMBL" id="WIWI01000086">
    <property type="protein sequence ID" value="MQT92108.1"/>
    <property type="molecule type" value="Genomic_DNA"/>
</dbReference>
<evidence type="ECO:0000313" key="7">
    <source>
        <dbReference type="EMBL" id="MQU41121.1"/>
    </source>
</evidence>
<comment type="caution">
    <text evidence="7">The sequence shown here is derived from an EMBL/GenBank/DDBJ whole genome shotgun (WGS) entry which is preliminary data.</text>
</comment>
<dbReference type="AlphaFoldDB" id="A0A6A7YEG6"/>
<evidence type="ECO:0000313" key="3">
    <source>
        <dbReference type="EMBL" id="MQT49625.1"/>
    </source>
</evidence>
<dbReference type="EMBL" id="WIVX01000023">
    <property type="protein sequence ID" value="MQU31174.1"/>
    <property type="molecule type" value="Genomic_DNA"/>
</dbReference>
<keyword evidence="11" id="KW-1185">Reference proteome</keyword>
<feature type="chain" id="PRO_5044629758" description="Lipoprotein" evidence="2">
    <location>
        <begin position="26"/>
        <end position="124"/>
    </location>
</feature>
<dbReference type="RefSeq" id="WP_048387856.1">
    <property type="nucleotide sequence ID" value="NZ_CAUQEU010000023.1"/>
</dbReference>
<feature type="compositionally biased region" description="Polar residues" evidence="1">
    <location>
        <begin position="50"/>
        <end position="70"/>
    </location>
</feature>
<accession>A0A6A7YEG6</accession>
<organism evidence="7 10">
    <name type="scientific">Pseudomonas helleri</name>
    <dbReference type="NCBI Taxonomy" id="1608996"/>
    <lineage>
        <taxon>Bacteria</taxon>
        <taxon>Pseudomonadati</taxon>
        <taxon>Pseudomonadota</taxon>
        <taxon>Gammaproteobacteria</taxon>
        <taxon>Pseudomonadales</taxon>
        <taxon>Pseudomonadaceae</taxon>
        <taxon>Pseudomonas</taxon>
    </lineage>
</organism>
<feature type="signal peptide" evidence="2">
    <location>
        <begin position="1"/>
        <end position="25"/>
    </location>
</feature>
<evidence type="ECO:0008006" key="13">
    <source>
        <dbReference type="Google" id="ProtNLM"/>
    </source>
</evidence>
<evidence type="ECO:0000313" key="8">
    <source>
        <dbReference type="Proteomes" id="UP000441404"/>
    </source>
</evidence>
<reference evidence="8 9" key="1">
    <citation type="submission" date="2019-10" db="EMBL/GenBank/DDBJ databases">
        <title>Evaluation of single-gene subtyping targets for Pseudomonas.</title>
        <authorList>
            <person name="Reichler S.J."/>
            <person name="Orsi R.H."/>
            <person name="Wiedmann M."/>
            <person name="Martin N.H."/>
            <person name="Murphy S.I."/>
        </authorList>
    </citation>
    <scope>NUCLEOTIDE SEQUENCE [LARGE SCALE GENOMIC DNA]</scope>
    <source>
        <strain evidence="7 10">FSL R10-1876</strain>
        <strain evidence="6 11">FSL R10-2107</strain>
        <strain evidence="4 9">FSL R10-2932</strain>
        <strain evidence="5 12">FSL R10-3254</strain>
        <strain evidence="3 8">FSL R10-3257</strain>
    </source>
</reference>
<dbReference type="Proteomes" id="UP000489190">
    <property type="component" value="Unassembled WGS sequence"/>
</dbReference>
<dbReference type="Proteomes" id="UP000470186">
    <property type="component" value="Unassembled WGS sequence"/>
</dbReference>
<evidence type="ECO:0000256" key="1">
    <source>
        <dbReference type="SAM" id="MobiDB-lite"/>
    </source>
</evidence>
<dbReference type="Proteomes" id="UP000447574">
    <property type="component" value="Unassembled WGS sequence"/>
</dbReference>
<keyword evidence="2" id="KW-0732">Signal</keyword>
<dbReference type="EMBL" id="WIVV01000002">
    <property type="protein sequence ID" value="MQU41121.1"/>
    <property type="molecule type" value="Genomic_DNA"/>
</dbReference>
<evidence type="ECO:0000313" key="9">
    <source>
        <dbReference type="Proteomes" id="UP000447574"/>
    </source>
</evidence>
<proteinExistence type="predicted"/>
<evidence type="ECO:0000313" key="11">
    <source>
        <dbReference type="Proteomes" id="UP000470186"/>
    </source>
</evidence>
<protein>
    <recommendedName>
        <fullName evidence="13">Lipoprotein</fullName>
    </recommendedName>
</protein>
<evidence type="ECO:0000313" key="6">
    <source>
        <dbReference type="EMBL" id="MQU31174.1"/>
    </source>
</evidence>
<feature type="region of interest" description="Disordered" evidence="1">
    <location>
        <begin position="50"/>
        <end position="124"/>
    </location>
</feature>
<gene>
    <name evidence="7" type="ORF">GHO28_01175</name>
    <name evidence="6" type="ORF">GHO30_07100</name>
    <name evidence="4" type="ORF">GHO37_01135</name>
    <name evidence="5" type="ORF">GHO39_23670</name>
    <name evidence="3" type="ORF">GHO40_23265</name>
</gene>
<sequence>MISARHSAFGLLLLAAMAAHASAQAQPDIANGGHAQRPATVLLAQNTLTPGVAPSNNNAIRRINPNSRQGTGPAPGLIRPGQPVPQGQRPSIENGQIGNGYPRNPPVPQTLQPTAPSVQPRDAR</sequence>
<dbReference type="Proteomes" id="UP000466863">
    <property type="component" value="Unassembled WGS sequence"/>
</dbReference>
<dbReference type="Proteomes" id="UP000441404">
    <property type="component" value="Unassembled WGS sequence"/>
</dbReference>